<reference evidence="3 4" key="1">
    <citation type="submission" date="2009-01" db="EMBL/GenBank/DDBJ databases">
        <title>Complete sequence of chromosome of Methylobacterium nodulans ORS 2060.</title>
        <authorList>
            <consortium name="US DOE Joint Genome Institute"/>
            <person name="Lucas S."/>
            <person name="Copeland A."/>
            <person name="Lapidus A."/>
            <person name="Glavina del Rio T."/>
            <person name="Dalin E."/>
            <person name="Tice H."/>
            <person name="Bruce D."/>
            <person name="Goodwin L."/>
            <person name="Pitluck S."/>
            <person name="Sims D."/>
            <person name="Brettin T."/>
            <person name="Detter J.C."/>
            <person name="Han C."/>
            <person name="Larimer F."/>
            <person name="Land M."/>
            <person name="Hauser L."/>
            <person name="Kyrpides N."/>
            <person name="Ivanova N."/>
            <person name="Marx C.J."/>
            <person name="Richardson P."/>
        </authorList>
    </citation>
    <scope>NUCLEOTIDE SEQUENCE [LARGE SCALE GENOMIC DNA]</scope>
    <source>
        <strain evidence="4">LMG 21967 / CNCM I-2342 / ORS 2060</strain>
    </source>
</reference>
<proteinExistence type="predicted"/>
<feature type="region of interest" description="Disordered" evidence="1">
    <location>
        <begin position="87"/>
        <end position="132"/>
    </location>
</feature>
<feature type="compositionally biased region" description="Low complexity" evidence="1">
    <location>
        <begin position="206"/>
        <end position="222"/>
    </location>
</feature>
<name>B8IC84_METNO</name>
<gene>
    <name evidence="3" type="ordered locus">Mnod_0430</name>
</gene>
<feature type="compositionally biased region" description="Basic and acidic residues" evidence="1">
    <location>
        <begin position="196"/>
        <end position="205"/>
    </location>
</feature>
<dbReference type="STRING" id="460265.Mnod_0430"/>
<evidence type="ECO:0000256" key="1">
    <source>
        <dbReference type="SAM" id="MobiDB-lite"/>
    </source>
</evidence>
<keyword evidence="4" id="KW-1185">Reference proteome</keyword>
<evidence type="ECO:0000259" key="2">
    <source>
        <dbReference type="Pfam" id="PF10908"/>
    </source>
</evidence>
<dbReference type="eggNOG" id="ENOG502ZBN2">
    <property type="taxonomic scope" value="Bacteria"/>
</dbReference>
<dbReference type="Pfam" id="PF10908">
    <property type="entry name" value="Tlde1_dom"/>
    <property type="match status" value="1"/>
</dbReference>
<dbReference type="AlphaFoldDB" id="B8IC84"/>
<dbReference type="KEGG" id="mno:Mnod_0430"/>
<evidence type="ECO:0000313" key="3">
    <source>
        <dbReference type="EMBL" id="ACL55472.1"/>
    </source>
</evidence>
<accession>B8IC84</accession>
<organism evidence="3 4">
    <name type="scientific">Methylobacterium nodulans (strain LMG 21967 / CNCM I-2342 / ORS 2060)</name>
    <dbReference type="NCBI Taxonomy" id="460265"/>
    <lineage>
        <taxon>Bacteria</taxon>
        <taxon>Pseudomonadati</taxon>
        <taxon>Pseudomonadota</taxon>
        <taxon>Alphaproteobacteria</taxon>
        <taxon>Hyphomicrobiales</taxon>
        <taxon>Methylobacteriaceae</taxon>
        <taxon>Methylobacterium</taxon>
    </lineage>
</organism>
<dbReference type="Proteomes" id="UP000008207">
    <property type="component" value="Chromosome"/>
</dbReference>
<feature type="domain" description="Tlde1" evidence="2">
    <location>
        <begin position="295"/>
        <end position="399"/>
    </location>
</feature>
<protein>
    <recommendedName>
        <fullName evidence="2">Tlde1 domain-containing protein</fullName>
    </recommendedName>
</protein>
<evidence type="ECO:0000313" key="4">
    <source>
        <dbReference type="Proteomes" id="UP000008207"/>
    </source>
</evidence>
<feature type="region of interest" description="Disordered" evidence="1">
    <location>
        <begin position="399"/>
        <end position="426"/>
    </location>
</feature>
<dbReference type="HOGENOM" id="CLU_037312_0_1_5"/>
<sequence>MPIALSFPLHGGWGLADLGAFGHAERDGRPTALGRRARETSTVAGLQMVLDPPSASAAAATRPARRAGPLAASLIALLSLTVSGDWHPAEAPPAPTGSRGQAEAPPAPVEEAPPAVTRADAAPAPPVQGLSVETPVPWQSALLDSVLEAALAPPSDPVEAPASETPDEARTAAPDDLSQDPARLAQPVPLPVPRPPELRRPRTAEPARGASRSAAQRAGVASPLPPVEDNRSFIEKLFDLPPASSPGLAYAALESNPVVPAPNRRLSPVPGPDVARATAVYDISARTVTLPNGERLEAHSGLGPHMDDPRFVHVRMRGATPPGTYDLTEREKLFHGVRAIRLTPVGGSGAVHGRVGLLAHTYMLGPSGASNGCVSFKDYNRFLQAFLRGEVQRLVVVAGRGQDGPPGTNDRRIGLSDRPAAGGNGA</sequence>
<dbReference type="InterPro" id="IPR021225">
    <property type="entry name" value="Tlde1_dom"/>
</dbReference>
<dbReference type="EMBL" id="CP001349">
    <property type="protein sequence ID" value="ACL55472.1"/>
    <property type="molecule type" value="Genomic_DNA"/>
</dbReference>
<feature type="region of interest" description="Disordered" evidence="1">
    <location>
        <begin position="152"/>
        <end position="226"/>
    </location>
</feature>